<dbReference type="Pfam" id="PF08757">
    <property type="entry name" value="CotH"/>
    <property type="match status" value="1"/>
</dbReference>
<dbReference type="AlphaFoldDB" id="A0A923KW84"/>
<reference evidence="3" key="2">
    <citation type="submission" date="2020-10" db="EMBL/GenBank/DDBJ databases">
        <title>Comparative genomics of the Acetobacterium genus.</title>
        <authorList>
            <person name="Marshall C."/>
            <person name="May H."/>
            <person name="Norman S."/>
        </authorList>
    </citation>
    <scope>NUCLEOTIDE SEQUENCE</scope>
    <source>
        <strain evidence="3">DER-2019</strain>
    </source>
</reference>
<protein>
    <submittedName>
        <fullName evidence="3">Spore coat protein CotH</fullName>
    </submittedName>
</protein>
<feature type="transmembrane region" description="Helical" evidence="2">
    <location>
        <begin position="19"/>
        <end position="37"/>
    </location>
</feature>
<keyword evidence="3" id="KW-0167">Capsid protein</keyword>
<keyword evidence="3" id="KW-0946">Virion</keyword>
<accession>A0A923KW84</accession>
<proteinExistence type="predicted"/>
<evidence type="ECO:0000256" key="1">
    <source>
        <dbReference type="SAM" id="MobiDB-lite"/>
    </source>
</evidence>
<evidence type="ECO:0000313" key="3">
    <source>
        <dbReference type="EMBL" id="MBC3887778.1"/>
    </source>
</evidence>
<sequence length="700" mass="74440">MYELKEVTQLANHKNINKICIIISVVTILIAIIYIFFGQTLGITAKTADLSYTTKLFDDSTVHTINIEISDSDWNDLQANAADKDYQQCAITIDGETLQNVGIRAKGNSSLSGVTSLDSERYSLKVDFDQYNDGENYHGLDKLNLNNVISDNTYLKDYLTYDMMNYMGIAAPLTSFTRISINGEYFGFYLAVEGVDEAFAERNYGSDSGNIYKPDSMENNDNAAGDMGEVAADMAQMPDAMTQATATTQTADKTQIATLPDMSQMAGMGGMMSKTDVALVYSDDQLSSYENIFNGAIFDITTADKKTLINSIKQLNEGENLADVVDVDEVLKYFVVHSFVDNFDSYTGSLMHNYYLREVNGQLSVIPWDYNLAFMNFSGGGGQGGGAATTTASTVDEATTLVNYPIDTPVSGTTLADRPLLNELLSNEEYLSLYHQYYNQFITDYFDSGHYTAVIDTAASLISSSVETDPTAFCTYQEYQDGVAVLKEFCALRAESVSGQLDGTIPSTTTEQTEQPTTLIDASSIDISTMGTNTVGGGMNMQKTASSDTSATATTTENTKTTETASNKTTGTTTNGAGANPPTNGAGGNPPTNGAGGNPPTNDTGGNPAKTDVSTSETAAAATGTTPANETAVAGTAAATADATGASNQAPTMNGSGKGLSNANSLTEIISSNLSAIILLGGSLLLLIIGILVTKLFRRR</sequence>
<organism evidence="3 4">
    <name type="scientific">Acetobacterium paludosum</name>
    <dbReference type="NCBI Taxonomy" id="52693"/>
    <lineage>
        <taxon>Bacteria</taxon>
        <taxon>Bacillati</taxon>
        <taxon>Bacillota</taxon>
        <taxon>Clostridia</taxon>
        <taxon>Eubacteriales</taxon>
        <taxon>Eubacteriaceae</taxon>
        <taxon>Acetobacterium</taxon>
    </lineage>
</organism>
<dbReference type="PANTHER" id="PTHR40050:SF1">
    <property type="entry name" value="INNER SPORE COAT PROTEIN H"/>
    <property type="match status" value="1"/>
</dbReference>
<reference evidence="3" key="1">
    <citation type="submission" date="2019-10" db="EMBL/GenBank/DDBJ databases">
        <authorList>
            <person name="Ross D.E."/>
            <person name="Gulliver D."/>
        </authorList>
    </citation>
    <scope>NUCLEOTIDE SEQUENCE</scope>
    <source>
        <strain evidence="3">DER-2019</strain>
    </source>
</reference>
<comment type="caution">
    <text evidence="3">The sequence shown here is derived from an EMBL/GenBank/DDBJ whole genome shotgun (WGS) entry which is preliminary data.</text>
</comment>
<feature type="compositionally biased region" description="Low complexity" evidence="1">
    <location>
        <begin position="540"/>
        <end position="636"/>
    </location>
</feature>
<keyword evidence="2" id="KW-0812">Transmembrane</keyword>
<dbReference type="OrthoDB" id="3235126at2"/>
<keyword evidence="2" id="KW-0472">Membrane</keyword>
<dbReference type="EMBL" id="WJBD01000004">
    <property type="protein sequence ID" value="MBC3887778.1"/>
    <property type="molecule type" value="Genomic_DNA"/>
</dbReference>
<name>A0A923KW84_9FIRM</name>
<dbReference type="PANTHER" id="PTHR40050">
    <property type="entry name" value="INNER SPORE COAT PROTEIN H"/>
    <property type="match status" value="1"/>
</dbReference>
<evidence type="ECO:0000256" key="2">
    <source>
        <dbReference type="SAM" id="Phobius"/>
    </source>
</evidence>
<feature type="transmembrane region" description="Helical" evidence="2">
    <location>
        <begin position="674"/>
        <end position="697"/>
    </location>
</feature>
<keyword evidence="4" id="KW-1185">Reference proteome</keyword>
<evidence type="ECO:0000313" key="4">
    <source>
        <dbReference type="Proteomes" id="UP000616595"/>
    </source>
</evidence>
<dbReference type="Proteomes" id="UP000616595">
    <property type="component" value="Unassembled WGS sequence"/>
</dbReference>
<feature type="region of interest" description="Disordered" evidence="1">
    <location>
        <begin position="531"/>
        <end position="636"/>
    </location>
</feature>
<gene>
    <name evidence="3" type="ORF">GH810_05590</name>
</gene>
<dbReference type="InterPro" id="IPR014867">
    <property type="entry name" value="Spore_coat_CotH_CotH2/3/7"/>
</dbReference>
<keyword evidence="2" id="KW-1133">Transmembrane helix</keyword>